<evidence type="ECO:0000313" key="3">
    <source>
        <dbReference type="EMBL" id="WRO23614.1"/>
    </source>
</evidence>
<proteinExistence type="predicted"/>
<accession>A0AAU0USK5</accession>
<dbReference type="InterPro" id="IPR021136">
    <property type="entry name" value="Flagellar_hook_control-like_C"/>
</dbReference>
<reference evidence="3 4" key="1">
    <citation type="submission" date="2023-04" db="EMBL/GenBank/DDBJ databases">
        <authorList>
            <person name="Hsu D."/>
        </authorList>
    </citation>
    <scope>NUCLEOTIDE SEQUENCE [LARGE SCALE GENOMIC DNA]</scope>
    <source>
        <strain evidence="3 4">MK1</strain>
    </source>
</reference>
<evidence type="ECO:0000259" key="2">
    <source>
        <dbReference type="Pfam" id="PF02120"/>
    </source>
</evidence>
<dbReference type="Proteomes" id="UP001329915">
    <property type="component" value="Chromosome"/>
</dbReference>
<feature type="compositionally biased region" description="Basic and acidic residues" evidence="1">
    <location>
        <begin position="297"/>
        <end position="316"/>
    </location>
</feature>
<gene>
    <name evidence="3" type="ORF">MFMK1_003477</name>
</gene>
<keyword evidence="3" id="KW-0969">Cilium</keyword>
<dbReference type="Pfam" id="PF02120">
    <property type="entry name" value="Flg_hook"/>
    <property type="match status" value="1"/>
</dbReference>
<protein>
    <submittedName>
        <fullName evidence="3">Flagellar hook-length control protein FliK</fullName>
    </submittedName>
</protein>
<keyword evidence="3" id="KW-0282">Flagellum</keyword>
<evidence type="ECO:0000313" key="4">
    <source>
        <dbReference type="Proteomes" id="UP001329915"/>
    </source>
</evidence>
<feature type="compositionally biased region" description="Polar residues" evidence="1">
    <location>
        <begin position="262"/>
        <end position="272"/>
    </location>
</feature>
<dbReference type="KEGG" id="dbc:MFMK1_003477"/>
<evidence type="ECO:0000256" key="1">
    <source>
        <dbReference type="SAM" id="MobiDB-lite"/>
    </source>
</evidence>
<keyword evidence="3" id="KW-0966">Cell projection</keyword>
<keyword evidence="4" id="KW-1185">Reference proteome</keyword>
<feature type="domain" description="Flagellar hook-length control protein-like C-terminal" evidence="2">
    <location>
        <begin position="366"/>
        <end position="446"/>
    </location>
</feature>
<dbReference type="RefSeq" id="WP_366922992.1">
    <property type="nucleotide sequence ID" value="NZ_CP121694.1"/>
</dbReference>
<sequence>MNIGLLMGQTNQFQGVSPQGFGLTGNGGPGNGQTANFEGILALLAMRLASGGSGVSPEIGQLGMDTAAIKQQLQELLTGGNQQLQQLLTTDQQQFLRMLTAKTEVPSELSKKGVDGEMLAAVLVLINLAATQVGEIKQRDVKPEINNAGYPRGFTEQQYLRLTSELDGNEAKFQGLFSNTKSNGKQEQLMAKVNQAFDTLGFTTQEINEFLISLQQSKAGSQAKHQGLQVLIDKVQQRLEETNVVPKQVNEFSAVAEHANETGANSQQTSMARHNEEAATQARDVTTPRDWLGQRDIQLDARGRQGESTNHNDEGKGGNFSDRAATAQINSRVDVNAAAGLSTGASLEVAGSKNGADVIQQLVQKLKADGTAGKSEVKVQLKPELLGKVSLKVELTNNGISAKIMVENQAVKHIIQQNLPQLKDAMQQQGIKVDQAEVYLGGSGQGAQFQFNGGRQQFRYAGQSSYPDASYLKDETEGQETLASNLVTSRVDYLA</sequence>
<feature type="region of interest" description="Disordered" evidence="1">
    <location>
        <begin position="259"/>
        <end position="321"/>
    </location>
</feature>
<organism evidence="3 4">
    <name type="scientific">Metallumcola ferriviriculae</name>
    <dbReference type="NCBI Taxonomy" id="3039180"/>
    <lineage>
        <taxon>Bacteria</taxon>
        <taxon>Bacillati</taxon>
        <taxon>Bacillota</taxon>
        <taxon>Clostridia</taxon>
        <taxon>Neomoorellales</taxon>
        <taxon>Desulfitibacteraceae</taxon>
        <taxon>Metallumcola</taxon>
    </lineage>
</organism>
<dbReference type="AlphaFoldDB" id="A0AAU0USK5"/>
<dbReference type="EMBL" id="CP121694">
    <property type="protein sequence ID" value="WRO23614.1"/>
    <property type="molecule type" value="Genomic_DNA"/>
</dbReference>
<dbReference type="CDD" id="cd17470">
    <property type="entry name" value="T3SS_Flik_C"/>
    <property type="match status" value="1"/>
</dbReference>
<dbReference type="Gene3D" id="3.30.750.140">
    <property type="match status" value="1"/>
</dbReference>
<dbReference type="InterPro" id="IPR038610">
    <property type="entry name" value="FliK-like_C_sf"/>
</dbReference>
<name>A0AAU0USK5_9FIRM</name>